<evidence type="ECO:0000256" key="3">
    <source>
        <dbReference type="ARBA" id="ARBA00022516"/>
    </source>
</evidence>
<dbReference type="Proteomes" id="UP001642540">
    <property type="component" value="Unassembled WGS sequence"/>
</dbReference>
<organism evidence="12 13">
    <name type="scientific">Orchesella dallaii</name>
    <dbReference type="NCBI Taxonomy" id="48710"/>
    <lineage>
        <taxon>Eukaryota</taxon>
        <taxon>Metazoa</taxon>
        <taxon>Ecdysozoa</taxon>
        <taxon>Arthropoda</taxon>
        <taxon>Hexapoda</taxon>
        <taxon>Collembola</taxon>
        <taxon>Entomobryomorpha</taxon>
        <taxon>Entomobryoidea</taxon>
        <taxon>Orchesellidae</taxon>
        <taxon>Orchesellinae</taxon>
        <taxon>Orchesella</taxon>
    </lineage>
</organism>
<evidence type="ECO:0000256" key="4">
    <source>
        <dbReference type="ARBA" id="ARBA00022679"/>
    </source>
</evidence>
<reference evidence="12 13" key="1">
    <citation type="submission" date="2024-08" db="EMBL/GenBank/DDBJ databases">
        <authorList>
            <person name="Cucini C."/>
            <person name="Frati F."/>
        </authorList>
    </citation>
    <scope>NUCLEOTIDE SEQUENCE [LARGE SCALE GENOMIC DNA]</scope>
</reference>
<evidence type="ECO:0000313" key="12">
    <source>
        <dbReference type="EMBL" id="CAL8136332.1"/>
    </source>
</evidence>
<evidence type="ECO:0000256" key="7">
    <source>
        <dbReference type="ARBA" id="ARBA00022989"/>
    </source>
</evidence>
<dbReference type="EC" id="2.3.1.-" evidence="11"/>
<dbReference type="CDD" id="cd07987">
    <property type="entry name" value="LPLAT_MGAT-like"/>
    <property type="match status" value="1"/>
</dbReference>
<protein>
    <recommendedName>
        <fullName evidence="11">Acyltransferase</fullName>
        <ecNumber evidence="11">2.3.1.-</ecNumber>
    </recommendedName>
</protein>
<comment type="caution">
    <text evidence="12">The sequence shown here is derived from an EMBL/GenBank/DDBJ whole genome shotgun (WGS) entry which is preliminary data.</text>
</comment>
<evidence type="ECO:0000256" key="8">
    <source>
        <dbReference type="ARBA" id="ARBA00023098"/>
    </source>
</evidence>
<dbReference type="Pfam" id="PF03982">
    <property type="entry name" value="DAGAT"/>
    <property type="match status" value="1"/>
</dbReference>
<dbReference type="PANTHER" id="PTHR12317">
    <property type="entry name" value="DIACYLGLYCEROL O-ACYLTRANSFERASE"/>
    <property type="match status" value="1"/>
</dbReference>
<name>A0ABP1RUQ5_9HEXA</name>
<accession>A0ABP1RUQ5</accession>
<keyword evidence="13" id="KW-1185">Reference proteome</keyword>
<evidence type="ECO:0000313" key="13">
    <source>
        <dbReference type="Proteomes" id="UP001642540"/>
    </source>
</evidence>
<dbReference type="InterPro" id="IPR007130">
    <property type="entry name" value="DAGAT"/>
</dbReference>
<comment type="subcellular location">
    <subcellularLocation>
        <location evidence="1 11">Endoplasmic reticulum membrane</location>
        <topology evidence="1 11">Multi-pass membrane protein</topology>
    </subcellularLocation>
</comment>
<evidence type="ECO:0000256" key="5">
    <source>
        <dbReference type="ARBA" id="ARBA00022692"/>
    </source>
</evidence>
<feature type="transmembrane region" description="Helical" evidence="11">
    <location>
        <begin position="33"/>
        <end position="57"/>
    </location>
</feature>
<gene>
    <name evidence="12" type="ORF">ODALV1_LOCUS26392</name>
</gene>
<keyword evidence="4 11" id="KW-0808">Transferase</keyword>
<evidence type="ECO:0000256" key="2">
    <source>
        <dbReference type="ARBA" id="ARBA00005420"/>
    </source>
</evidence>
<evidence type="ECO:0000256" key="10">
    <source>
        <dbReference type="ARBA" id="ARBA00023315"/>
    </source>
</evidence>
<evidence type="ECO:0000256" key="6">
    <source>
        <dbReference type="ARBA" id="ARBA00022824"/>
    </source>
</evidence>
<evidence type="ECO:0000256" key="9">
    <source>
        <dbReference type="ARBA" id="ARBA00023136"/>
    </source>
</evidence>
<dbReference type="PANTHER" id="PTHR12317:SF79">
    <property type="entry name" value="ACYLTRANSFERASE"/>
    <property type="match status" value="1"/>
</dbReference>
<keyword evidence="6 11" id="KW-0256">Endoplasmic reticulum</keyword>
<keyword evidence="9 11" id="KW-0472">Membrane</keyword>
<sequence>MGKKKDDAPKKVLGLEFAPVHLPWERRMQTFSVMIWFTLFFVIPLSSYPTTIYLMFFSSYQKAALSILLPYLFWIWVVDRESCNKGARRIKWVRRWSIWKHYNDYFPIKLVKTADLDPKKNYLFGSHPHGVLCSGAFGCFATDAMEVNKLFPGFDFSVLTLEMNYRFPILRDLILSLGVCAATRKGMNYLLSYKGGGKAAVLIPGGAPESLDSHPGSYVVQLKKRKGFIKVALQNGAPLVPCFSFGETDIFDQPANPKGSLLRTFQDRFQQVLQLAPVPFSGRGIFQYSFGVLPNRRPITVVVGAPIEFEITPQPTQKEIDDLHQKYVDAVVELFYTHREKYALDPTHVISIV</sequence>
<comment type="caution">
    <text evidence="11">Lacks conserved residue(s) required for the propagation of feature annotation.</text>
</comment>
<keyword evidence="7 11" id="KW-1133">Transmembrane helix</keyword>
<proteinExistence type="inferred from homology"/>
<evidence type="ECO:0000256" key="11">
    <source>
        <dbReference type="RuleBase" id="RU367023"/>
    </source>
</evidence>
<keyword evidence="5 11" id="KW-0812">Transmembrane</keyword>
<keyword evidence="3" id="KW-0444">Lipid biosynthesis</keyword>
<keyword evidence="10" id="KW-0012">Acyltransferase</keyword>
<keyword evidence="8" id="KW-0443">Lipid metabolism</keyword>
<evidence type="ECO:0000256" key="1">
    <source>
        <dbReference type="ARBA" id="ARBA00004477"/>
    </source>
</evidence>
<dbReference type="EMBL" id="CAXLJM020000111">
    <property type="protein sequence ID" value="CAL8136332.1"/>
    <property type="molecule type" value="Genomic_DNA"/>
</dbReference>
<comment type="similarity">
    <text evidence="2 11">Belongs to the diacylglycerol acyltransferase family.</text>
</comment>